<dbReference type="RefSeq" id="WP_089220342.1">
    <property type="nucleotide sequence ID" value="NZ_FZOS01000017.1"/>
</dbReference>
<organism evidence="18 19">
    <name type="scientific">Edaphosphingomonas laterariae</name>
    <dbReference type="NCBI Taxonomy" id="861865"/>
    <lineage>
        <taxon>Bacteria</taxon>
        <taxon>Pseudomonadati</taxon>
        <taxon>Pseudomonadota</taxon>
        <taxon>Alphaproteobacteria</taxon>
        <taxon>Sphingomonadales</taxon>
        <taxon>Rhizorhabdaceae</taxon>
        <taxon>Edaphosphingomonas</taxon>
    </lineage>
</organism>
<evidence type="ECO:0000259" key="17">
    <source>
        <dbReference type="PROSITE" id="PS51296"/>
    </source>
</evidence>
<keyword evidence="6" id="KW-0479">Metal-binding</keyword>
<dbReference type="PANTHER" id="PTHR21266">
    <property type="entry name" value="IRON-SULFUR DOMAIN CONTAINING PROTEIN"/>
    <property type="match status" value="1"/>
</dbReference>
<dbReference type="Pfam" id="PF00355">
    <property type="entry name" value="Rieske"/>
    <property type="match status" value="1"/>
</dbReference>
<reference evidence="19" key="1">
    <citation type="submission" date="2017-06" db="EMBL/GenBank/DDBJ databases">
        <authorList>
            <person name="Varghese N."/>
            <person name="Submissions S."/>
        </authorList>
    </citation>
    <scope>NUCLEOTIDE SEQUENCE [LARGE SCALE GENOMIC DNA]</scope>
    <source>
        <strain evidence="19">LNB2</strain>
    </source>
</reference>
<dbReference type="EMBL" id="FZOS01000017">
    <property type="protein sequence ID" value="SNS81711.1"/>
    <property type="molecule type" value="Genomic_DNA"/>
</dbReference>
<evidence type="ECO:0000256" key="14">
    <source>
        <dbReference type="ARBA" id="ARBA00026095"/>
    </source>
</evidence>
<protein>
    <recommendedName>
        <fullName evidence="14">cholesterol 7-desaturase</fullName>
        <ecNumber evidence="14">1.14.19.21</ecNumber>
    </recommendedName>
</protein>
<dbReference type="GO" id="GO:0016020">
    <property type="term" value="C:membrane"/>
    <property type="evidence" value="ECO:0007669"/>
    <property type="project" value="UniProtKB-SubCell"/>
</dbReference>
<evidence type="ECO:0000256" key="11">
    <source>
        <dbReference type="ARBA" id="ARBA00023136"/>
    </source>
</evidence>
<evidence type="ECO:0000256" key="2">
    <source>
        <dbReference type="ARBA" id="ARBA00004370"/>
    </source>
</evidence>
<gene>
    <name evidence="18" type="ORF">SAMN06295912_11768</name>
</gene>
<evidence type="ECO:0000256" key="3">
    <source>
        <dbReference type="ARBA" id="ARBA00004972"/>
    </source>
</evidence>
<evidence type="ECO:0000256" key="16">
    <source>
        <dbReference type="ARBA" id="ARBA00049548"/>
    </source>
</evidence>
<evidence type="ECO:0000313" key="18">
    <source>
        <dbReference type="EMBL" id="SNS81711.1"/>
    </source>
</evidence>
<dbReference type="AlphaFoldDB" id="A0A239HKQ2"/>
<keyword evidence="19" id="KW-1185">Reference proteome</keyword>
<comment type="catalytic activity">
    <reaction evidence="16">
        <text>cholesterol + NADPH + O2 + H(+) = 7-dehydrocholesterol + NADP(+) + 2 H2O</text>
        <dbReference type="Rhea" id="RHEA:45024"/>
        <dbReference type="ChEBI" id="CHEBI:15377"/>
        <dbReference type="ChEBI" id="CHEBI:15378"/>
        <dbReference type="ChEBI" id="CHEBI:15379"/>
        <dbReference type="ChEBI" id="CHEBI:16113"/>
        <dbReference type="ChEBI" id="CHEBI:17759"/>
        <dbReference type="ChEBI" id="CHEBI:57783"/>
        <dbReference type="ChEBI" id="CHEBI:58349"/>
        <dbReference type="EC" id="1.14.19.21"/>
    </reaction>
    <physiologicalReaction direction="left-to-right" evidence="16">
        <dbReference type="Rhea" id="RHEA:45025"/>
    </physiologicalReaction>
</comment>
<dbReference type="OrthoDB" id="9800776at2"/>
<keyword evidence="8" id="KW-0560">Oxidoreductase</keyword>
<dbReference type="SUPFAM" id="SSF55961">
    <property type="entry name" value="Bet v1-like"/>
    <property type="match status" value="1"/>
</dbReference>
<evidence type="ECO:0000256" key="8">
    <source>
        <dbReference type="ARBA" id="ARBA00023002"/>
    </source>
</evidence>
<name>A0A239HKQ2_9SPHN</name>
<dbReference type="PANTHER" id="PTHR21266:SF32">
    <property type="entry name" value="CHOLESTEROL 7-DESATURASE NVD"/>
    <property type="match status" value="1"/>
</dbReference>
<evidence type="ECO:0000256" key="15">
    <source>
        <dbReference type="ARBA" id="ARBA00047853"/>
    </source>
</evidence>
<evidence type="ECO:0000256" key="1">
    <source>
        <dbReference type="ARBA" id="ARBA00001962"/>
    </source>
</evidence>
<comment type="catalytic activity">
    <reaction evidence="15">
        <text>cholesterol + NADH + O2 + H(+) = 7-dehydrocholesterol + NAD(+) + 2 H2O</text>
        <dbReference type="Rhea" id="RHEA:51644"/>
        <dbReference type="ChEBI" id="CHEBI:15377"/>
        <dbReference type="ChEBI" id="CHEBI:15378"/>
        <dbReference type="ChEBI" id="CHEBI:15379"/>
        <dbReference type="ChEBI" id="CHEBI:16113"/>
        <dbReference type="ChEBI" id="CHEBI:17759"/>
        <dbReference type="ChEBI" id="CHEBI:57540"/>
        <dbReference type="ChEBI" id="CHEBI:57945"/>
        <dbReference type="EC" id="1.14.19.21"/>
    </reaction>
    <physiologicalReaction direction="left-to-right" evidence="15">
        <dbReference type="Rhea" id="RHEA:51645"/>
    </physiologicalReaction>
</comment>
<comment type="similarity">
    <text evidence="13">Belongs to the cholesterol 7-desaturase family.</text>
</comment>
<dbReference type="InterPro" id="IPR045605">
    <property type="entry name" value="KshA-like_C"/>
</dbReference>
<feature type="domain" description="Rieske" evidence="17">
    <location>
        <begin position="57"/>
        <end position="162"/>
    </location>
</feature>
<dbReference type="GO" id="GO:0051213">
    <property type="term" value="F:dioxygenase activity"/>
    <property type="evidence" value="ECO:0007669"/>
    <property type="project" value="UniProtKB-KW"/>
</dbReference>
<dbReference type="InterPro" id="IPR017941">
    <property type="entry name" value="Rieske_2Fe-2S"/>
</dbReference>
<dbReference type="Pfam" id="PF19298">
    <property type="entry name" value="KshA_C"/>
    <property type="match status" value="1"/>
</dbReference>
<comment type="subcellular location">
    <subcellularLocation>
        <location evidence="2">Membrane</location>
    </subcellularLocation>
</comment>
<dbReference type="InterPro" id="IPR050584">
    <property type="entry name" value="Cholesterol_7-desaturase"/>
</dbReference>
<keyword evidence="9" id="KW-0408">Iron</keyword>
<comment type="cofactor">
    <cofactor evidence="1">
        <name>Fe cation</name>
        <dbReference type="ChEBI" id="CHEBI:24875"/>
    </cofactor>
</comment>
<keyword evidence="7" id="KW-1133">Transmembrane helix</keyword>
<keyword evidence="4" id="KW-0812">Transmembrane</keyword>
<evidence type="ECO:0000256" key="13">
    <source>
        <dbReference type="ARBA" id="ARBA00025729"/>
    </source>
</evidence>
<dbReference type="GO" id="GO:0051537">
    <property type="term" value="F:2 iron, 2 sulfur cluster binding"/>
    <property type="evidence" value="ECO:0007669"/>
    <property type="project" value="UniProtKB-KW"/>
</dbReference>
<dbReference type="GO" id="GO:0008203">
    <property type="term" value="P:cholesterol metabolic process"/>
    <property type="evidence" value="ECO:0007669"/>
    <property type="project" value="InterPro"/>
</dbReference>
<evidence type="ECO:0000313" key="19">
    <source>
        <dbReference type="Proteomes" id="UP000198281"/>
    </source>
</evidence>
<evidence type="ECO:0000256" key="5">
    <source>
        <dbReference type="ARBA" id="ARBA00022714"/>
    </source>
</evidence>
<evidence type="ECO:0000256" key="10">
    <source>
        <dbReference type="ARBA" id="ARBA00023014"/>
    </source>
</evidence>
<proteinExistence type="inferred from homology"/>
<dbReference type="CDD" id="cd03469">
    <property type="entry name" value="Rieske_RO_Alpha_N"/>
    <property type="match status" value="1"/>
</dbReference>
<keyword evidence="11" id="KW-0472">Membrane</keyword>
<comment type="pathway">
    <text evidence="3">Hormone biosynthesis.</text>
</comment>
<evidence type="ECO:0000256" key="12">
    <source>
        <dbReference type="ARBA" id="ARBA00025712"/>
    </source>
</evidence>
<dbReference type="SUPFAM" id="SSF50022">
    <property type="entry name" value="ISP domain"/>
    <property type="match status" value="1"/>
</dbReference>
<dbReference type="Proteomes" id="UP000198281">
    <property type="component" value="Unassembled WGS sequence"/>
</dbReference>
<sequence length="370" mass="41334">MGHNHGATDARTAPVAAFAILDRMTKDELKEWRLAPVADNPSAAERGAERLPYPYGWFVACYSDELPAGEARPMRFFGKELAAWRGEDGKARVIDAYCRHLGAHMGHGGKVHGNQLECPFHAWRYDETGVVNEIPYGKVIPPQAKRPCGGWPTAEANGFVWIWYHPEGKAPMWEVETFAEVGDADWTAYDRYEWLVHSPLQFMAENAADTAHFKYVHGTATYPDATLSFDGHLRNGLVLAKMGTPQGEIDGKIANGNFGPGQGWTRFSGISETLLMSGVTPVDKDLVRVRFAFTQPKAQAEGPMAGLARALIRDIIKQFDQDKVIWDRQRFVERALICDGDGPIGDFRRWYYQFYAEWKDGKPPVAAEAA</sequence>
<evidence type="ECO:0000256" key="9">
    <source>
        <dbReference type="ARBA" id="ARBA00023004"/>
    </source>
</evidence>
<keyword evidence="5" id="KW-0001">2Fe-2S</keyword>
<evidence type="ECO:0000256" key="6">
    <source>
        <dbReference type="ARBA" id="ARBA00022723"/>
    </source>
</evidence>
<keyword evidence="18" id="KW-0223">Dioxygenase</keyword>
<evidence type="ECO:0000256" key="7">
    <source>
        <dbReference type="ARBA" id="ARBA00022989"/>
    </source>
</evidence>
<dbReference type="InterPro" id="IPR036922">
    <property type="entry name" value="Rieske_2Fe-2S_sf"/>
</dbReference>
<keyword evidence="10" id="KW-0411">Iron-sulfur</keyword>
<dbReference type="GO" id="GO:0046872">
    <property type="term" value="F:metal ion binding"/>
    <property type="evidence" value="ECO:0007669"/>
    <property type="project" value="UniProtKB-KW"/>
</dbReference>
<comment type="pathway">
    <text evidence="12">Steroid hormone biosynthesis; dafachronic acid biosynthesis.</text>
</comment>
<accession>A0A239HKQ2</accession>
<dbReference type="Gene3D" id="3.90.380.10">
    <property type="entry name" value="Naphthalene 1,2-dioxygenase Alpha Subunit, Chain A, domain 1"/>
    <property type="match status" value="1"/>
</dbReference>
<evidence type="ECO:0000256" key="4">
    <source>
        <dbReference type="ARBA" id="ARBA00022692"/>
    </source>
</evidence>
<dbReference type="GO" id="GO:0170056">
    <property type="term" value="F:cholesterol 7-desaturase [NAD(P)H] activity"/>
    <property type="evidence" value="ECO:0007669"/>
    <property type="project" value="UniProtKB-EC"/>
</dbReference>
<dbReference type="EC" id="1.14.19.21" evidence="14"/>
<dbReference type="PROSITE" id="PS51296">
    <property type="entry name" value="RIESKE"/>
    <property type="match status" value="1"/>
</dbReference>
<dbReference type="GO" id="GO:0005737">
    <property type="term" value="C:cytoplasm"/>
    <property type="evidence" value="ECO:0007669"/>
    <property type="project" value="TreeGrafter"/>
</dbReference>
<dbReference type="Gene3D" id="2.102.10.10">
    <property type="entry name" value="Rieske [2Fe-2S] iron-sulphur domain"/>
    <property type="match status" value="1"/>
</dbReference>